<feature type="domain" description="PIN" evidence="9">
    <location>
        <begin position="3"/>
        <end position="125"/>
    </location>
</feature>
<evidence type="ECO:0000256" key="1">
    <source>
        <dbReference type="ARBA" id="ARBA00001946"/>
    </source>
</evidence>
<evidence type="ECO:0000256" key="7">
    <source>
        <dbReference type="ARBA" id="ARBA00038093"/>
    </source>
</evidence>
<dbReference type="Pfam" id="PF01850">
    <property type="entry name" value="PIN"/>
    <property type="match status" value="1"/>
</dbReference>
<evidence type="ECO:0000256" key="6">
    <source>
        <dbReference type="ARBA" id="ARBA00022842"/>
    </source>
</evidence>
<proteinExistence type="inferred from homology"/>
<dbReference type="Proteomes" id="UP000886289">
    <property type="component" value="Unassembled WGS sequence"/>
</dbReference>
<protein>
    <recommendedName>
        <fullName evidence="8">Ribonuclease VapC</fullName>
        <shortName evidence="8">RNase VapC</shortName>
        <ecNumber evidence="8">3.1.-.-</ecNumber>
    </recommendedName>
    <alternativeName>
        <fullName evidence="8">Toxin VapC</fullName>
    </alternativeName>
</protein>
<keyword evidence="6 8" id="KW-0460">Magnesium</keyword>
<keyword evidence="3 8" id="KW-0540">Nuclease</keyword>
<dbReference type="GO" id="GO:0004540">
    <property type="term" value="F:RNA nuclease activity"/>
    <property type="evidence" value="ECO:0007669"/>
    <property type="project" value="InterPro"/>
</dbReference>
<dbReference type="SUPFAM" id="SSF88723">
    <property type="entry name" value="PIN domain-like"/>
    <property type="match status" value="1"/>
</dbReference>
<evidence type="ECO:0000256" key="4">
    <source>
        <dbReference type="ARBA" id="ARBA00022723"/>
    </source>
</evidence>
<accession>A0A7C0U321</accession>
<dbReference type="GO" id="GO:0090729">
    <property type="term" value="F:toxin activity"/>
    <property type="evidence" value="ECO:0007669"/>
    <property type="project" value="UniProtKB-KW"/>
</dbReference>
<keyword evidence="2 8" id="KW-1277">Toxin-antitoxin system</keyword>
<evidence type="ECO:0000256" key="2">
    <source>
        <dbReference type="ARBA" id="ARBA00022649"/>
    </source>
</evidence>
<dbReference type="HAMAP" id="MF_00265">
    <property type="entry name" value="VapC_Nob1"/>
    <property type="match status" value="1"/>
</dbReference>
<dbReference type="EMBL" id="DRBS01000222">
    <property type="protein sequence ID" value="HDD44353.1"/>
    <property type="molecule type" value="Genomic_DNA"/>
</dbReference>
<evidence type="ECO:0000256" key="3">
    <source>
        <dbReference type="ARBA" id="ARBA00022722"/>
    </source>
</evidence>
<dbReference type="CDD" id="cd09881">
    <property type="entry name" value="PIN_VapC4-5_FitB-like"/>
    <property type="match status" value="1"/>
</dbReference>
<gene>
    <name evidence="8" type="primary">vapC</name>
    <name evidence="10" type="ORF">ENG63_05790</name>
</gene>
<comment type="caution">
    <text evidence="10">The sequence shown here is derived from an EMBL/GenBank/DDBJ whole genome shotgun (WGS) entry which is preliminary data.</text>
</comment>
<feature type="binding site" evidence="8">
    <location>
        <position position="6"/>
    </location>
    <ligand>
        <name>Mg(2+)</name>
        <dbReference type="ChEBI" id="CHEBI:18420"/>
    </ligand>
</feature>
<sequence length="134" mass="15339">MIYLLDTNIIAYLIKNKDLALLEKFEAASKQNEIGISSITYAEICFGLEKRQSEKLKIKVLTFIDVFKIFPFDEKAAVEYGKIRAQLEKEGKLIGILDMLIAAHAKSLNAILITNNEQEFRRVEGLLVENWCEK</sequence>
<dbReference type="InterPro" id="IPR002716">
    <property type="entry name" value="PIN_dom"/>
</dbReference>
<dbReference type="InterPro" id="IPR022907">
    <property type="entry name" value="VapC_family"/>
</dbReference>
<evidence type="ECO:0000256" key="8">
    <source>
        <dbReference type="HAMAP-Rule" id="MF_00265"/>
    </source>
</evidence>
<comment type="cofactor">
    <cofactor evidence="1 8">
        <name>Mg(2+)</name>
        <dbReference type="ChEBI" id="CHEBI:18420"/>
    </cofactor>
</comment>
<dbReference type="Gene3D" id="3.40.50.1010">
    <property type="entry name" value="5'-nuclease"/>
    <property type="match status" value="1"/>
</dbReference>
<dbReference type="GO" id="GO:0000287">
    <property type="term" value="F:magnesium ion binding"/>
    <property type="evidence" value="ECO:0007669"/>
    <property type="project" value="UniProtKB-UniRule"/>
</dbReference>
<dbReference type="PANTHER" id="PTHR33653">
    <property type="entry name" value="RIBONUCLEASE VAPC2"/>
    <property type="match status" value="1"/>
</dbReference>
<evidence type="ECO:0000259" key="9">
    <source>
        <dbReference type="Pfam" id="PF01850"/>
    </source>
</evidence>
<dbReference type="InterPro" id="IPR050556">
    <property type="entry name" value="Type_II_TA_system_RNase"/>
</dbReference>
<evidence type="ECO:0000256" key="5">
    <source>
        <dbReference type="ARBA" id="ARBA00022801"/>
    </source>
</evidence>
<keyword evidence="8" id="KW-0800">Toxin</keyword>
<dbReference type="AlphaFoldDB" id="A0A7C0U321"/>
<dbReference type="EC" id="3.1.-.-" evidence="8"/>
<evidence type="ECO:0000313" key="10">
    <source>
        <dbReference type="EMBL" id="HDD44353.1"/>
    </source>
</evidence>
<organism evidence="10">
    <name type="scientific">Desulfofervidus auxilii</name>
    <dbReference type="NCBI Taxonomy" id="1621989"/>
    <lineage>
        <taxon>Bacteria</taxon>
        <taxon>Pseudomonadati</taxon>
        <taxon>Thermodesulfobacteriota</taxon>
        <taxon>Candidatus Desulfofervidia</taxon>
        <taxon>Candidatus Desulfofervidales</taxon>
        <taxon>Candidatus Desulfofervidaceae</taxon>
        <taxon>Candidatus Desulfofervidus</taxon>
    </lineage>
</organism>
<dbReference type="PANTHER" id="PTHR33653:SF1">
    <property type="entry name" value="RIBONUCLEASE VAPC2"/>
    <property type="match status" value="1"/>
</dbReference>
<comment type="function">
    <text evidence="8">Toxic component of a toxin-antitoxin (TA) system. An RNase.</text>
</comment>
<comment type="similarity">
    <text evidence="7 8">Belongs to the PINc/VapC protein family.</text>
</comment>
<keyword evidence="4 8" id="KW-0479">Metal-binding</keyword>
<name>A0A7C0U321_DESA2</name>
<reference evidence="10" key="1">
    <citation type="journal article" date="2020" name="mSystems">
        <title>Genome- and Community-Level Interaction Insights into Carbon Utilization and Element Cycling Functions of Hydrothermarchaeota in Hydrothermal Sediment.</title>
        <authorList>
            <person name="Zhou Z."/>
            <person name="Liu Y."/>
            <person name="Xu W."/>
            <person name="Pan J."/>
            <person name="Luo Z.H."/>
            <person name="Li M."/>
        </authorList>
    </citation>
    <scope>NUCLEOTIDE SEQUENCE [LARGE SCALE GENOMIC DNA]</scope>
    <source>
        <strain evidence="10">HyVt-233</strain>
    </source>
</reference>
<dbReference type="InterPro" id="IPR029060">
    <property type="entry name" value="PIN-like_dom_sf"/>
</dbReference>
<feature type="binding site" evidence="8">
    <location>
        <position position="98"/>
    </location>
    <ligand>
        <name>Mg(2+)</name>
        <dbReference type="ChEBI" id="CHEBI:18420"/>
    </ligand>
</feature>
<dbReference type="GO" id="GO:0016787">
    <property type="term" value="F:hydrolase activity"/>
    <property type="evidence" value="ECO:0007669"/>
    <property type="project" value="UniProtKB-KW"/>
</dbReference>
<keyword evidence="5 8" id="KW-0378">Hydrolase</keyword>